<dbReference type="InterPro" id="IPR016161">
    <property type="entry name" value="Ald_DH/histidinol_DH"/>
</dbReference>
<protein>
    <submittedName>
        <fullName evidence="4">Aldehyde dehydrogenase (NADP(+))</fullName>
    </submittedName>
</protein>
<dbReference type="CDD" id="cd07129">
    <property type="entry name" value="ALDH_KGSADH"/>
    <property type="match status" value="1"/>
</dbReference>
<dbReference type="InterPro" id="IPR016163">
    <property type="entry name" value="Ald_DH_C"/>
</dbReference>
<dbReference type="InterPro" id="IPR015590">
    <property type="entry name" value="Aldehyde_DH_dom"/>
</dbReference>
<dbReference type="InterPro" id="IPR050740">
    <property type="entry name" value="Aldehyde_DH_Superfamily"/>
</dbReference>
<evidence type="ECO:0000256" key="1">
    <source>
        <dbReference type="ARBA" id="ARBA00023002"/>
    </source>
</evidence>
<feature type="region of interest" description="Disordered" evidence="2">
    <location>
        <begin position="498"/>
        <end position="527"/>
    </location>
</feature>
<comment type="caution">
    <text evidence="4">The sequence shown here is derived from an EMBL/GenBank/DDBJ whole genome shotgun (WGS) entry which is preliminary data.</text>
</comment>
<proteinExistence type="predicted"/>
<evidence type="ECO:0000256" key="2">
    <source>
        <dbReference type="SAM" id="MobiDB-lite"/>
    </source>
</evidence>
<organism evidence="4 5">
    <name type="scientific">Spiribacter onubensis</name>
    <dbReference type="NCBI Taxonomy" id="3122420"/>
    <lineage>
        <taxon>Bacteria</taxon>
        <taxon>Pseudomonadati</taxon>
        <taxon>Pseudomonadota</taxon>
        <taxon>Gammaproteobacteria</taxon>
        <taxon>Chromatiales</taxon>
        <taxon>Ectothiorhodospiraceae</taxon>
        <taxon>Spiribacter</taxon>
    </lineage>
</organism>
<dbReference type="PANTHER" id="PTHR43353">
    <property type="entry name" value="SUCCINATE-SEMIALDEHYDE DEHYDROGENASE, MITOCHONDRIAL"/>
    <property type="match status" value="1"/>
</dbReference>
<feature type="domain" description="Aldehyde dehydrogenase" evidence="3">
    <location>
        <begin position="21"/>
        <end position="459"/>
    </location>
</feature>
<keyword evidence="1" id="KW-0560">Oxidoreductase</keyword>
<dbReference type="Gene3D" id="3.40.605.10">
    <property type="entry name" value="Aldehyde Dehydrogenase, Chain A, domain 1"/>
    <property type="match status" value="1"/>
</dbReference>
<sequence>MDIATDQFIAGRHSAEGNTSFQAENAVTGDALEPAFHEATSGEIEQACSAAAQAAEAYAGVSLELRAGLLERIADMLEASADDFVERAGAETALPEARIRGELARTTGQLRLFAMVVRRGDFLGVRIDHGDPQRQPAPKPDLRQYRIPLGPVAVFGASNFPLAFSVCGGDTASALASGCPVVVKAHPAHPGTSAIAARAVENAVSELGLPGGVFSMLQGAGHDVGATLVRNPDIQAVGFTGSQRGGLALQQLAATRPSPIPVYAEMGSVNPLFILPGALEAHPESIASGLAGSFTLGCGQFCTKPGLVFAIRGAGLDAFRDTLAGAVEGMAATPMLHGGILSAYEAGCARLDTAAGVDRLAVGATADHRAQARAYRTDFEHFQSDPALAEEVFGPVTLVVTVESMAELQAAADNLQGQLTATVHATEAEAAANGTLLRLLQRRAGRILFNGYPTGVEVGEAMVHGGPYPATTDSRSTSVGTLAIDRFLRPVALQDMPDSALPPALQEANPLGLPRLVDGEPEPGATP</sequence>
<keyword evidence="5" id="KW-1185">Reference proteome</keyword>
<dbReference type="InterPro" id="IPR044151">
    <property type="entry name" value="ALDH_KGSADH"/>
</dbReference>
<dbReference type="RefSeq" id="WP_367967451.1">
    <property type="nucleotide sequence ID" value="NZ_JBAKFJ010000001.1"/>
</dbReference>
<dbReference type="PANTHER" id="PTHR43353:SF3">
    <property type="entry name" value="ALDEHYDE DEHYDROGENASE-RELATED"/>
    <property type="match status" value="1"/>
</dbReference>
<dbReference type="Gene3D" id="3.40.309.10">
    <property type="entry name" value="Aldehyde Dehydrogenase, Chain A, domain 2"/>
    <property type="match status" value="1"/>
</dbReference>
<dbReference type="InterPro" id="IPR016162">
    <property type="entry name" value="Ald_DH_N"/>
</dbReference>
<evidence type="ECO:0000313" key="4">
    <source>
        <dbReference type="EMBL" id="MEX0386953.1"/>
    </source>
</evidence>
<dbReference type="SUPFAM" id="SSF53720">
    <property type="entry name" value="ALDH-like"/>
    <property type="match status" value="1"/>
</dbReference>
<dbReference type="EMBL" id="JBAKFJ010000001">
    <property type="protein sequence ID" value="MEX0386953.1"/>
    <property type="molecule type" value="Genomic_DNA"/>
</dbReference>
<name>A0ABV3S9Y0_9GAMM</name>
<dbReference type="Pfam" id="PF00171">
    <property type="entry name" value="Aldedh"/>
    <property type="match status" value="1"/>
</dbReference>
<evidence type="ECO:0000259" key="3">
    <source>
        <dbReference type="Pfam" id="PF00171"/>
    </source>
</evidence>
<evidence type="ECO:0000313" key="5">
    <source>
        <dbReference type="Proteomes" id="UP001556653"/>
    </source>
</evidence>
<gene>
    <name evidence="4" type="ORF">V6X64_08120</name>
</gene>
<dbReference type="Proteomes" id="UP001556653">
    <property type="component" value="Unassembled WGS sequence"/>
</dbReference>
<accession>A0ABV3S9Y0</accession>
<reference evidence="4 5" key="1">
    <citation type="submission" date="2024-02" db="EMBL/GenBank/DDBJ databases">
        <title>New especies of Spiribacter isolated from saline water.</title>
        <authorList>
            <person name="Leon M.J."/>
            <person name="De La Haba R."/>
            <person name="Sanchez-Porro C."/>
            <person name="Ventosa A."/>
        </authorList>
    </citation>
    <scope>NUCLEOTIDE SEQUENCE [LARGE SCALE GENOMIC DNA]</scope>
    <source>
        <strain evidence="5">ag22IC4-227</strain>
    </source>
</reference>